<dbReference type="AlphaFoldDB" id="A0A8B7YAA9"/>
<dbReference type="PROSITE" id="PS51212">
    <property type="entry name" value="WSC"/>
    <property type="match status" value="1"/>
</dbReference>
<gene>
    <name evidence="15" type="primary">LOC110978642</name>
</gene>
<feature type="compositionally biased region" description="Polar residues" evidence="9">
    <location>
        <begin position="383"/>
        <end position="396"/>
    </location>
</feature>
<dbReference type="OrthoDB" id="431034at2759"/>
<feature type="transmembrane region" description="Helical" evidence="10">
    <location>
        <begin position="240"/>
        <end position="264"/>
    </location>
</feature>
<dbReference type="InterPro" id="IPR000436">
    <property type="entry name" value="Sushi_SCR_CCP_dom"/>
</dbReference>
<evidence type="ECO:0000259" key="12">
    <source>
        <dbReference type="PROSITE" id="PS50923"/>
    </source>
</evidence>
<comment type="subcellular location">
    <subcellularLocation>
        <location evidence="1">Membrane</location>
        <topology evidence="1">Single-pass membrane protein</topology>
    </subcellularLocation>
</comment>
<dbReference type="PANTHER" id="PTHR24269">
    <property type="entry name" value="KREMEN PROTEIN"/>
    <property type="match status" value="1"/>
</dbReference>
<dbReference type="InterPro" id="IPR035976">
    <property type="entry name" value="Sushi/SCR/CCP_sf"/>
</dbReference>
<keyword evidence="7" id="KW-0325">Glycoprotein</keyword>
<keyword evidence="8" id="KW-0768">Sushi</keyword>
<evidence type="ECO:0000313" key="14">
    <source>
        <dbReference type="Proteomes" id="UP000694845"/>
    </source>
</evidence>
<dbReference type="SMART" id="SM00032">
    <property type="entry name" value="CCP"/>
    <property type="match status" value="1"/>
</dbReference>
<feature type="domain" description="Sushi" evidence="12">
    <location>
        <begin position="145"/>
        <end position="204"/>
    </location>
</feature>
<dbReference type="OMA" id="CSHPCTG"/>
<keyword evidence="2 10" id="KW-0812">Transmembrane</keyword>
<keyword evidence="14" id="KW-1185">Reference proteome</keyword>
<dbReference type="InterPro" id="IPR051836">
    <property type="entry name" value="Kremen_rcpt"/>
</dbReference>
<evidence type="ECO:0000256" key="5">
    <source>
        <dbReference type="ARBA" id="ARBA00023136"/>
    </source>
</evidence>
<dbReference type="KEGG" id="aplc:110978642"/>
<evidence type="ECO:0000256" key="7">
    <source>
        <dbReference type="ARBA" id="ARBA00023180"/>
    </source>
</evidence>
<evidence type="ECO:0000256" key="4">
    <source>
        <dbReference type="ARBA" id="ARBA00022989"/>
    </source>
</evidence>
<keyword evidence="3 11" id="KW-0732">Signal</keyword>
<feature type="domain" description="WSC" evidence="13">
    <location>
        <begin position="24"/>
        <end position="139"/>
    </location>
</feature>
<feature type="compositionally biased region" description="Polar residues" evidence="9">
    <location>
        <begin position="344"/>
        <end position="364"/>
    </location>
</feature>
<keyword evidence="4 10" id="KW-1133">Transmembrane helix</keyword>
<dbReference type="Pfam" id="PF01822">
    <property type="entry name" value="WSC"/>
    <property type="match status" value="1"/>
</dbReference>
<evidence type="ECO:0000256" key="8">
    <source>
        <dbReference type="PROSITE-ProRule" id="PRU00302"/>
    </source>
</evidence>
<feature type="signal peptide" evidence="11">
    <location>
        <begin position="1"/>
        <end position="20"/>
    </location>
</feature>
<evidence type="ECO:0000256" key="11">
    <source>
        <dbReference type="SAM" id="SignalP"/>
    </source>
</evidence>
<evidence type="ECO:0000256" key="1">
    <source>
        <dbReference type="ARBA" id="ARBA00004167"/>
    </source>
</evidence>
<dbReference type="Proteomes" id="UP000694845">
    <property type="component" value="Unplaced"/>
</dbReference>
<keyword evidence="5 10" id="KW-0472">Membrane</keyword>
<accession>A0A8B7YAA9</accession>
<dbReference type="InterPro" id="IPR002889">
    <property type="entry name" value="WSC_carb-bd"/>
</dbReference>
<dbReference type="GO" id="GO:0005886">
    <property type="term" value="C:plasma membrane"/>
    <property type="evidence" value="ECO:0007669"/>
    <property type="project" value="TreeGrafter"/>
</dbReference>
<evidence type="ECO:0000256" key="10">
    <source>
        <dbReference type="SAM" id="Phobius"/>
    </source>
</evidence>
<evidence type="ECO:0000256" key="9">
    <source>
        <dbReference type="SAM" id="MobiDB-lite"/>
    </source>
</evidence>
<dbReference type="SUPFAM" id="SSF57535">
    <property type="entry name" value="Complement control module/SCR domain"/>
    <property type="match status" value="1"/>
</dbReference>
<dbReference type="RefSeq" id="XP_022089482.1">
    <property type="nucleotide sequence ID" value="XM_022233790.1"/>
</dbReference>
<name>A0A8B7YAA9_ACAPL</name>
<evidence type="ECO:0000256" key="2">
    <source>
        <dbReference type="ARBA" id="ARBA00022692"/>
    </source>
</evidence>
<feature type="region of interest" description="Disordered" evidence="9">
    <location>
        <begin position="344"/>
        <end position="370"/>
    </location>
</feature>
<protein>
    <submittedName>
        <fullName evidence="15">Uncharacterized protein LOC110978642</fullName>
    </submittedName>
</protein>
<dbReference type="PANTHER" id="PTHR24269:SF16">
    <property type="entry name" value="PROTEIN SLG1"/>
    <property type="match status" value="1"/>
</dbReference>
<proteinExistence type="predicted"/>
<dbReference type="Gene3D" id="2.10.70.10">
    <property type="entry name" value="Complement Module, domain 1"/>
    <property type="match status" value="1"/>
</dbReference>
<dbReference type="PROSITE" id="PS50923">
    <property type="entry name" value="SUSHI"/>
    <property type="match status" value="1"/>
</dbReference>
<evidence type="ECO:0000313" key="15">
    <source>
        <dbReference type="RefSeq" id="XP_022089482.1"/>
    </source>
</evidence>
<evidence type="ECO:0000256" key="3">
    <source>
        <dbReference type="ARBA" id="ARBA00022729"/>
    </source>
</evidence>
<feature type="compositionally biased region" description="Basic and acidic residues" evidence="9">
    <location>
        <begin position="474"/>
        <end position="484"/>
    </location>
</feature>
<keyword evidence="6" id="KW-1015">Disulfide bond</keyword>
<comment type="caution">
    <text evidence="8">Lacks conserved residue(s) required for the propagation of feature annotation.</text>
</comment>
<organism evidence="14 15">
    <name type="scientific">Acanthaster planci</name>
    <name type="common">Crown-of-thorns starfish</name>
    <dbReference type="NCBI Taxonomy" id="133434"/>
    <lineage>
        <taxon>Eukaryota</taxon>
        <taxon>Metazoa</taxon>
        <taxon>Echinodermata</taxon>
        <taxon>Eleutherozoa</taxon>
        <taxon>Asterozoa</taxon>
        <taxon>Asteroidea</taxon>
        <taxon>Valvatacea</taxon>
        <taxon>Valvatida</taxon>
        <taxon>Acanthasteridae</taxon>
        <taxon>Acanthaster</taxon>
    </lineage>
</organism>
<dbReference type="CDD" id="cd00033">
    <property type="entry name" value="CCP"/>
    <property type="match status" value="1"/>
</dbReference>
<feature type="chain" id="PRO_5034025054" evidence="11">
    <location>
        <begin position="21"/>
        <end position="504"/>
    </location>
</feature>
<evidence type="ECO:0000259" key="13">
    <source>
        <dbReference type="PROSITE" id="PS51212"/>
    </source>
</evidence>
<evidence type="ECO:0000256" key="6">
    <source>
        <dbReference type="ARBA" id="ARBA00023157"/>
    </source>
</evidence>
<reference evidence="15" key="1">
    <citation type="submission" date="2025-08" db="UniProtKB">
        <authorList>
            <consortium name="RefSeq"/>
        </authorList>
    </citation>
    <scope>IDENTIFICATION</scope>
</reference>
<feature type="region of interest" description="Disordered" evidence="9">
    <location>
        <begin position="383"/>
        <end position="461"/>
    </location>
</feature>
<feature type="region of interest" description="Disordered" evidence="9">
    <location>
        <begin position="474"/>
        <end position="504"/>
    </location>
</feature>
<sequence length="504" mass="54757">MLKVAVCILVVTCSFESGFSQDPTDINHGCYFDHSQRALTDLITCDDARDSCHSSCGIEHSYCQSTGMTIDLCRSLCRIRNLRYYALEAGKQCFCGGALSNPFAYGRADGATTNCSHPCTGDVNKTCGGEFKMQVYEFRGPVDGADCFHPGFVENSYISDGVAITTGNRLNFICLPLHKITGEAQLLCQSNRTWVPAVLPSCSFTGVSEDTTTEVVKTTQILSTAQTTTASVPLTSITDFLPYIIGGSALLLFILVVCLVSIFVCKGRKRSGNSGQDIRLKPEASPVTFINTGFHNDENEEAKVEMPDILSEARNASSPSPSSFYHTQLSTFSEDPVYSNNDAVRANDTSPTTYANVNEGVPSTDSPPSPIYANFETVLPESNSGYTKRYSATTDRPNQKRGLSSDDPVAVHATGNRRAKKNATGTKDLVGWSRPSSLYQRTTLDDDDTESNEDNTTIQPHDLSAAIYAQIDKSRRSDSRETLNSEHSGNSFFADPAKSSATRL</sequence>
<dbReference type="GeneID" id="110978642"/>